<evidence type="ECO:0000313" key="10">
    <source>
        <dbReference type="EMBL" id="KDQ21394.1"/>
    </source>
</evidence>
<keyword evidence="5" id="KW-0378">Hydrolase</keyword>
<dbReference type="Pfam" id="PF02089">
    <property type="entry name" value="Palm_thioest"/>
    <property type="match status" value="1"/>
</dbReference>
<dbReference type="OrthoDB" id="10263094at2759"/>
<evidence type="ECO:0000256" key="3">
    <source>
        <dbReference type="ARBA" id="ARBA00014212"/>
    </source>
</evidence>
<dbReference type="HOGENOM" id="CLU_050129_0_1_1"/>
<keyword evidence="11" id="KW-1185">Reference proteome</keyword>
<keyword evidence="7" id="KW-0325">Glycoprotein</keyword>
<protein>
    <recommendedName>
        <fullName evidence="3">Palmitoyl-protein thioesterase 1</fullName>
        <ecNumber evidence="2">3.1.2.22</ecNumber>
    </recommendedName>
    <alternativeName>
        <fullName evidence="8">Palmitoyl-protein hydrolase 1</fullName>
    </alternativeName>
</protein>
<evidence type="ECO:0000313" key="11">
    <source>
        <dbReference type="Proteomes" id="UP000027195"/>
    </source>
</evidence>
<dbReference type="PANTHER" id="PTHR11247:SF8">
    <property type="entry name" value="PALMITOYL-PROTEIN THIOESTERASE 1"/>
    <property type="match status" value="1"/>
</dbReference>
<dbReference type="Proteomes" id="UP000027195">
    <property type="component" value="Unassembled WGS sequence"/>
</dbReference>
<dbReference type="PRINTS" id="PR00414">
    <property type="entry name" value="PPTHIESTRASE"/>
</dbReference>
<keyword evidence="6" id="KW-1015">Disulfide bond</keyword>
<dbReference type="SUPFAM" id="SSF53474">
    <property type="entry name" value="alpha/beta-Hydrolases"/>
    <property type="match status" value="1"/>
</dbReference>
<evidence type="ECO:0000256" key="9">
    <source>
        <dbReference type="SAM" id="SignalP"/>
    </source>
</evidence>
<name>A0A067N0M9_BOTB1</name>
<keyword evidence="4 9" id="KW-0732">Signal</keyword>
<evidence type="ECO:0000256" key="4">
    <source>
        <dbReference type="ARBA" id="ARBA00022729"/>
    </source>
</evidence>
<dbReference type="Gene3D" id="3.40.50.1820">
    <property type="entry name" value="alpha/beta hydrolase"/>
    <property type="match status" value="1"/>
</dbReference>
<feature type="signal peptide" evidence="9">
    <location>
        <begin position="1"/>
        <end position="17"/>
    </location>
</feature>
<evidence type="ECO:0000256" key="6">
    <source>
        <dbReference type="ARBA" id="ARBA00023157"/>
    </source>
</evidence>
<dbReference type="InterPro" id="IPR002472">
    <property type="entry name" value="Palm_thioest"/>
</dbReference>
<dbReference type="STRING" id="930990.A0A067N0M9"/>
<dbReference type="PANTHER" id="PTHR11247">
    <property type="entry name" value="PALMITOYL-PROTEIN THIOESTERASE/DOLICHYLDIPHOSPHATASE 1"/>
    <property type="match status" value="1"/>
</dbReference>
<dbReference type="EC" id="3.1.2.22" evidence="2"/>
<dbReference type="InterPro" id="IPR029058">
    <property type="entry name" value="AB_hydrolase_fold"/>
</dbReference>
<dbReference type="FunFam" id="3.40.50.1820:FF:000107">
    <property type="entry name" value="Palmitoyl-protein thioesterase 1"/>
    <property type="match status" value="1"/>
</dbReference>
<accession>A0A067N0M9</accession>
<evidence type="ECO:0000256" key="5">
    <source>
        <dbReference type="ARBA" id="ARBA00022801"/>
    </source>
</evidence>
<feature type="chain" id="PRO_5001641790" description="Palmitoyl-protein thioesterase 1" evidence="9">
    <location>
        <begin position="18"/>
        <end position="359"/>
    </location>
</feature>
<evidence type="ECO:0000256" key="7">
    <source>
        <dbReference type="ARBA" id="ARBA00023180"/>
    </source>
</evidence>
<evidence type="ECO:0000256" key="2">
    <source>
        <dbReference type="ARBA" id="ARBA00012423"/>
    </source>
</evidence>
<evidence type="ECO:0000256" key="8">
    <source>
        <dbReference type="ARBA" id="ARBA00031934"/>
    </source>
</evidence>
<comment type="similarity">
    <text evidence="1">Belongs to the palmitoyl-protein thioesterase family.</text>
</comment>
<dbReference type="InParanoid" id="A0A067N0M9"/>
<gene>
    <name evidence="10" type="ORF">BOTBODRAFT_25833</name>
</gene>
<dbReference type="FunCoup" id="A0A067N0M9">
    <property type="interactions" value="306"/>
</dbReference>
<reference evidence="11" key="1">
    <citation type="journal article" date="2014" name="Proc. Natl. Acad. Sci. U.S.A.">
        <title>Extensive sampling of basidiomycete genomes demonstrates inadequacy of the white-rot/brown-rot paradigm for wood decay fungi.</title>
        <authorList>
            <person name="Riley R."/>
            <person name="Salamov A.A."/>
            <person name="Brown D.W."/>
            <person name="Nagy L.G."/>
            <person name="Floudas D."/>
            <person name="Held B.W."/>
            <person name="Levasseur A."/>
            <person name="Lombard V."/>
            <person name="Morin E."/>
            <person name="Otillar R."/>
            <person name="Lindquist E.A."/>
            <person name="Sun H."/>
            <person name="LaButti K.M."/>
            <person name="Schmutz J."/>
            <person name="Jabbour D."/>
            <person name="Luo H."/>
            <person name="Baker S.E."/>
            <person name="Pisabarro A.G."/>
            <person name="Walton J.D."/>
            <person name="Blanchette R.A."/>
            <person name="Henrissat B."/>
            <person name="Martin F."/>
            <person name="Cullen D."/>
            <person name="Hibbett D.S."/>
            <person name="Grigoriev I.V."/>
        </authorList>
    </citation>
    <scope>NUCLEOTIDE SEQUENCE [LARGE SCALE GENOMIC DNA]</scope>
    <source>
        <strain evidence="11">FD-172 SS1</strain>
    </source>
</reference>
<proteinExistence type="inferred from homology"/>
<dbReference type="GO" id="GO:0008474">
    <property type="term" value="F:palmitoyl-(protein) hydrolase activity"/>
    <property type="evidence" value="ECO:0007669"/>
    <property type="project" value="UniProtKB-EC"/>
</dbReference>
<dbReference type="AlphaFoldDB" id="A0A067N0M9"/>
<sequence length="359" mass="40028">MLATALGALLLPLAALALPFGAGESATNTITRNHEPESLPLVIWHGMGDSHSSPGMLKFGELIQKIHPRIFIHSVYIEEKASEDQKAGFFGDLEEQLEVVSEQLRGIPELQDGFDAIGFSQGGQFMRAYVEWYNDPPVHNLITFGSQHMGVAGMPPCRAFDVICLMARAAANRGVYTEWAQKNLIQAQYYRDPARLEQFLEYNRFLTRLNGEVPETRNATYARNLASLSNLVLVMFSEDDMVIPKESSWFGSYTPVEDPEMISDSQGASVNIMGAGGIPREIVPMRMQPMYVEDWVGLRELDERGGVSMEICEQRHMHLPPECWEGLVKRFVGGGWGSDDRKAGSALREEAKKFAVQAK</sequence>
<evidence type="ECO:0000256" key="1">
    <source>
        <dbReference type="ARBA" id="ARBA00010758"/>
    </source>
</evidence>
<organism evidence="10 11">
    <name type="scientific">Botryobasidium botryosum (strain FD-172 SS1)</name>
    <dbReference type="NCBI Taxonomy" id="930990"/>
    <lineage>
        <taxon>Eukaryota</taxon>
        <taxon>Fungi</taxon>
        <taxon>Dikarya</taxon>
        <taxon>Basidiomycota</taxon>
        <taxon>Agaricomycotina</taxon>
        <taxon>Agaricomycetes</taxon>
        <taxon>Cantharellales</taxon>
        <taxon>Botryobasidiaceae</taxon>
        <taxon>Botryobasidium</taxon>
    </lineage>
</organism>
<dbReference type="EMBL" id="KL198016">
    <property type="protein sequence ID" value="KDQ21394.1"/>
    <property type="molecule type" value="Genomic_DNA"/>
</dbReference>